<protein>
    <submittedName>
        <fullName evidence="2">Uncharacterized protein</fullName>
    </submittedName>
</protein>
<name>A0A6G1ESW7_9ORYZ</name>
<proteinExistence type="predicted"/>
<evidence type="ECO:0000313" key="2">
    <source>
        <dbReference type="EMBL" id="KAF0927662.1"/>
    </source>
</evidence>
<keyword evidence="3" id="KW-1185">Reference proteome</keyword>
<feature type="region of interest" description="Disordered" evidence="1">
    <location>
        <begin position="1"/>
        <end position="34"/>
    </location>
</feature>
<accession>A0A6G1ESW7</accession>
<evidence type="ECO:0000256" key="1">
    <source>
        <dbReference type="SAM" id="MobiDB-lite"/>
    </source>
</evidence>
<comment type="caution">
    <text evidence="2">The sequence shown here is derived from an EMBL/GenBank/DDBJ whole genome shotgun (WGS) entry which is preliminary data.</text>
</comment>
<dbReference type="EMBL" id="SPHZ02000003">
    <property type="protein sequence ID" value="KAF0927662.1"/>
    <property type="molecule type" value="Genomic_DNA"/>
</dbReference>
<sequence>MKSSRSTTPRQYTSDLANTAVKAPPPEEPAFGDRNANMAYNAYADPWLQLAVEEDVPDLRFPCGGGASNSAPSMLISLIATMPSFWWRYAMPRAMLAPSI</sequence>
<reference evidence="2 3" key="1">
    <citation type="submission" date="2019-11" db="EMBL/GenBank/DDBJ databases">
        <title>Whole genome sequence of Oryza granulata.</title>
        <authorList>
            <person name="Li W."/>
        </authorList>
    </citation>
    <scope>NUCLEOTIDE SEQUENCE [LARGE SCALE GENOMIC DNA]</scope>
    <source>
        <strain evidence="3">cv. Menghai</strain>
        <tissue evidence="2">Leaf</tissue>
    </source>
</reference>
<dbReference type="AlphaFoldDB" id="A0A6G1ESW7"/>
<feature type="compositionally biased region" description="Polar residues" evidence="1">
    <location>
        <begin position="1"/>
        <end position="17"/>
    </location>
</feature>
<organism evidence="2 3">
    <name type="scientific">Oryza meyeriana var. granulata</name>
    <dbReference type="NCBI Taxonomy" id="110450"/>
    <lineage>
        <taxon>Eukaryota</taxon>
        <taxon>Viridiplantae</taxon>
        <taxon>Streptophyta</taxon>
        <taxon>Embryophyta</taxon>
        <taxon>Tracheophyta</taxon>
        <taxon>Spermatophyta</taxon>
        <taxon>Magnoliopsida</taxon>
        <taxon>Liliopsida</taxon>
        <taxon>Poales</taxon>
        <taxon>Poaceae</taxon>
        <taxon>BOP clade</taxon>
        <taxon>Oryzoideae</taxon>
        <taxon>Oryzeae</taxon>
        <taxon>Oryzinae</taxon>
        <taxon>Oryza</taxon>
        <taxon>Oryza meyeriana</taxon>
    </lineage>
</organism>
<dbReference type="Proteomes" id="UP000479710">
    <property type="component" value="Unassembled WGS sequence"/>
</dbReference>
<gene>
    <name evidence="2" type="ORF">E2562_035570</name>
</gene>
<evidence type="ECO:0000313" key="3">
    <source>
        <dbReference type="Proteomes" id="UP000479710"/>
    </source>
</evidence>